<organism evidence="2 3">
    <name type="scientific">Pleurodeles waltl</name>
    <name type="common">Iberian ribbed newt</name>
    <dbReference type="NCBI Taxonomy" id="8319"/>
    <lineage>
        <taxon>Eukaryota</taxon>
        <taxon>Metazoa</taxon>
        <taxon>Chordata</taxon>
        <taxon>Craniata</taxon>
        <taxon>Vertebrata</taxon>
        <taxon>Euteleostomi</taxon>
        <taxon>Amphibia</taxon>
        <taxon>Batrachia</taxon>
        <taxon>Caudata</taxon>
        <taxon>Salamandroidea</taxon>
        <taxon>Salamandridae</taxon>
        <taxon>Pleurodelinae</taxon>
        <taxon>Pleurodeles</taxon>
    </lineage>
</organism>
<feature type="compositionally biased region" description="Basic and acidic residues" evidence="1">
    <location>
        <begin position="33"/>
        <end position="46"/>
    </location>
</feature>
<comment type="caution">
    <text evidence="2">The sequence shown here is derived from an EMBL/GenBank/DDBJ whole genome shotgun (WGS) entry which is preliminary data.</text>
</comment>
<dbReference type="Proteomes" id="UP001066276">
    <property type="component" value="Chromosome 7"/>
</dbReference>
<dbReference type="EMBL" id="JANPWB010000011">
    <property type="protein sequence ID" value="KAJ1126002.1"/>
    <property type="molecule type" value="Genomic_DNA"/>
</dbReference>
<gene>
    <name evidence="2" type="ORF">NDU88_004415</name>
</gene>
<feature type="compositionally biased region" description="Polar residues" evidence="1">
    <location>
        <begin position="74"/>
        <end position="90"/>
    </location>
</feature>
<accession>A0AAV7PFK8</accession>
<name>A0AAV7PFK8_PLEWA</name>
<evidence type="ECO:0000313" key="2">
    <source>
        <dbReference type="EMBL" id="KAJ1126002.1"/>
    </source>
</evidence>
<dbReference type="AlphaFoldDB" id="A0AAV7PFK8"/>
<keyword evidence="3" id="KW-1185">Reference proteome</keyword>
<protein>
    <submittedName>
        <fullName evidence="2">Uncharacterized protein</fullName>
    </submittedName>
</protein>
<proteinExistence type="predicted"/>
<feature type="compositionally biased region" description="Basic and acidic residues" evidence="1">
    <location>
        <begin position="1"/>
        <end position="13"/>
    </location>
</feature>
<evidence type="ECO:0000313" key="3">
    <source>
        <dbReference type="Proteomes" id="UP001066276"/>
    </source>
</evidence>
<reference evidence="2" key="1">
    <citation type="journal article" date="2022" name="bioRxiv">
        <title>Sequencing and chromosome-scale assembly of the giantPleurodeles waltlgenome.</title>
        <authorList>
            <person name="Brown T."/>
            <person name="Elewa A."/>
            <person name="Iarovenko S."/>
            <person name="Subramanian E."/>
            <person name="Araus A.J."/>
            <person name="Petzold A."/>
            <person name="Susuki M."/>
            <person name="Suzuki K.-i.T."/>
            <person name="Hayashi T."/>
            <person name="Toyoda A."/>
            <person name="Oliveira C."/>
            <person name="Osipova E."/>
            <person name="Leigh N.D."/>
            <person name="Simon A."/>
            <person name="Yun M.H."/>
        </authorList>
    </citation>
    <scope>NUCLEOTIDE SEQUENCE</scope>
    <source>
        <strain evidence="2">20211129_DDA</strain>
        <tissue evidence="2">Liver</tissue>
    </source>
</reference>
<evidence type="ECO:0000256" key="1">
    <source>
        <dbReference type="SAM" id="MobiDB-lite"/>
    </source>
</evidence>
<sequence>MTGKDGRPARERINYSLQPRPGKPGNGVLPGQQEREVSKDTSREGARQLQSPAGAREAGKWSPPQAARAGSFQRRIQQGSASITVSSRGQGSREMESSPGSKSRRFPKTRPARERVNYSLQPGPGKPGNGVLPGQQEQEVSKDA</sequence>
<feature type="region of interest" description="Disordered" evidence="1">
    <location>
        <begin position="1"/>
        <end position="144"/>
    </location>
</feature>